<evidence type="ECO:0000256" key="1">
    <source>
        <dbReference type="SAM" id="MobiDB-lite"/>
    </source>
</evidence>
<feature type="compositionally biased region" description="Basic and acidic residues" evidence="1">
    <location>
        <begin position="113"/>
        <end position="132"/>
    </location>
</feature>
<dbReference type="AlphaFoldDB" id="A0A9P4NE25"/>
<name>A0A9P4NE25_9PEZI</name>
<dbReference type="EMBL" id="MU007153">
    <property type="protein sequence ID" value="KAF2416673.1"/>
    <property type="molecule type" value="Genomic_DNA"/>
</dbReference>
<feature type="compositionally biased region" description="Polar residues" evidence="1">
    <location>
        <begin position="41"/>
        <end position="59"/>
    </location>
</feature>
<evidence type="ECO:0000313" key="2">
    <source>
        <dbReference type="EMBL" id="KAF2416673.1"/>
    </source>
</evidence>
<reference evidence="2" key="1">
    <citation type="journal article" date="2020" name="Stud. Mycol.">
        <title>101 Dothideomycetes genomes: a test case for predicting lifestyles and emergence of pathogens.</title>
        <authorList>
            <person name="Haridas S."/>
            <person name="Albert R."/>
            <person name="Binder M."/>
            <person name="Bloem J."/>
            <person name="Labutti K."/>
            <person name="Salamov A."/>
            <person name="Andreopoulos B."/>
            <person name="Baker S."/>
            <person name="Barry K."/>
            <person name="Bills G."/>
            <person name="Bluhm B."/>
            <person name="Cannon C."/>
            <person name="Castanera R."/>
            <person name="Culley D."/>
            <person name="Daum C."/>
            <person name="Ezra D."/>
            <person name="Gonzalez J."/>
            <person name="Henrissat B."/>
            <person name="Kuo A."/>
            <person name="Liang C."/>
            <person name="Lipzen A."/>
            <person name="Lutzoni F."/>
            <person name="Magnuson J."/>
            <person name="Mondo S."/>
            <person name="Nolan M."/>
            <person name="Ohm R."/>
            <person name="Pangilinan J."/>
            <person name="Park H.-J."/>
            <person name="Ramirez L."/>
            <person name="Alfaro M."/>
            <person name="Sun H."/>
            <person name="Tritt A."/>
            <person name="Yoshinaga Y."/>
            <person name="Zwiers L.-H."/>
            <person name="Turgeon B."/>
            <person name="Goodwin S."/>
            <person name="Spatafora J."/>
            <person name="Crous P."/>
            <person name="Grigoriev I."/>
        </authorList>
    </citation>
    <scope>NUCLEOTIDE SEQUENCE</scope>
    <source>
        <strain evidence="2">CBS 130266</strain>
    </source>
</reference>
<dbReference type="Proteomes" id="UP000800235">
    <property type="component" value="Unassembled WGS sequence"/>
</dbReference>
<sequence length="132" mass="14761">MAALKQESDESLAANIEGRVKQEFINALKLHDDGIRQTKSLLRSSATSSRPAKTASLLNTLEALQDEIPKTEEQDPQEDMDMDIDHSEPPEDVDEVEQNFVLLEEAGQDEQEELRNKAEDKEADLLSKNGPD</sequence>
<proteinExistence type="predicted"/>
<accession>A0A9P4NE25</accession>
<comment type="caution">
    <text evidence="2">The sequence shown here is derived from an EMBL/GenBank/DDBJ whole genome shotgun (WGS) entry which is preliminary data.</text>
</comment>
<gene>
    <name evidence="2" type="ORF">EJ08DRAFT_98901</name>
</gene>
<keyword evidence="3" id="KW-1185">Reference proteome</keyword>
<feature type="region of interest" description="Disordered" evidence="1">
    <location>
        <begin position="41"/>
        <end position="132"/>
    </location>
</feature>
<protein>
    <submittedName>
        <fullName evidence="2">Uncharacterized protein</fullName>
    </submittedName>
</protein>
<organism evidence="2 3">
    <name type="scientific">Tothia fuscella</name>
    <dbReference type="NCBI Taxonomy" id="1048955"/>
    <lineage>
        <taxon>Eukaryota</taxon>
        <taxon>Fungi</taxon>
        <taxon>Dikarya</taxon>
        <taxon>Ascomycota</taxon>
        <taxon>Pezizomycotina</taxon>
        <taxon>Dothideomycetes</taxon>
        <taxon>Pleosporomycetidae</taxon>
        <taxon>Venturiales</taxon>
        <taxon>Cylindrosympodiaceae</taxon>
        <taxon>Tothia</taxon>
    </lineage>
</organism>
<evidence type="ECO:0000313" key="3">
    <source>
        <dbReference type="Proteomes" id="UP000800235"/>
    </source>
</evidence>